<sequence length="146" mass="16999">MDRSVRTHSITMLKEFMDQINVWATEQLRPLSNRSRSYTDVVNGLLLSLHTTPVELSLEEHTYLTRMLEMLAFSTAAWNLWTRCFELVKLKQKDLTIAAMSVHDVLMKYLGHQDLSASDQLVNFEIFLSNRKGWQQHVDKGKETDL</sequence>
<dbReference type="EMBL" id="KN830992">
    <property type="protein sequence ID" value="KIK72296.1"/>
    <property type="molecule type" value="Genomic_DNA"/>
</dbReference>
<proteinExistence type="predicted"/>
<dbReference type="AlphaFoldDB" id="A0A0D0CNJ4"/>
<dbReference type="STRING" id="930991.A0A0D0CNJ4"/>
<dbReference type="Proteomes" id="UP000054538">
    <property type="component" value="Unassembled WGS sequence"/>
</dbReference>
<protein>
    <submittedName>
        <fullName evidence="1">Uncharacterized protein</fullName>
    </submittedName>
</protein>
<dbReference type="InParanoid" id="A0A0D0CNJ4"/>
<dbReference type="OrthoDB" id="164951at2759"/>
<evidence type="ECO:0000313" key="1">
    <source>
        <dbReference type="EMBL" id="KIK72296.1"/>
    </source>
</evidence>
<reference evidence="1 2" key="1">
    <citation type="submission" date="2014-04" db="EMBL/GenBank/DDBJ databases">
        <authorList>
            <consortium name="DOE Joint Genome Institute"/>
            <person name="Kuo A."/>
            <person name="Kohler A."/>
            <person name="Jargeat P."/>
            <person name="Nagy L.G."/>
            <person name="Floudas D."/>
            <person name="Copeland A."/>
            <person name="Barry K.W."/>
            <person name="Cichocki N."/>
            <person name="Veneault-Fourrey C."/>
            <person name="LaButti K."/>
            <person name="Lindquist E.A."/>
            <person name="Lipzen A."/>
            <person name="Lundell T."/>
            <person name="Morin E."/>
            <person name="Murat C."/>
            <person name="Sun H."/>
            <person name="Tunlid A."/>
            <person name="Henrissat B."/>
            <person name="Grigoriev I.V."/>
            <person name="Hibbett D.S."/>
            <person name="Martin F."/>
            <person name="Nordberg H.P."/>
            <person name="Cantor M.N."/>
            <person name="Hua S.X."/>
        </authorList>
    </citation>
    <scope>NUCLEOTIDE SEQUENCE [LARGE SCALE GENOMIC DNA]</scope>
    <source>
        <strain evidence="1 2">Ve08.2h10</strain>
    </source>
</reference>
<dbReference type="HOGENOM" id="CLU_1778092_0_0_1"/>
<name>A0A0D0CNJ4_9AGAM</name>
<reference evidence="2" key="2">
    <citation type="submission" date="2015-01" db="EMBL/GenBank/DDBJ databases">
        <title>Evolutionary Origins and Diversification of the Mycorrhizal Mutualists.</title>
        <authorList>
            <consortium name="DOE Joint Genome Institute"/>
            <consortium name="Mycorrhizal Genomics Consortium"/>
            <person name="Kohler A."/>
            <person name="Kuo A."/>
            <person name="Nagy L.G."/>
            <person name="Floudas D."/>
            <person name="Copeland A."/>
            <person name="Barry K.W."/>
            <person name="Cichocki N."/>
            <person name="Veneault-Fourrey C."/>
            <person name="LaButti K."/>
            <person name="Lindquist E.A."/>
            <person name="Lipzen A."/>
            <person name="Lundell T."/>
            <person name="Morin E."/>
            <person name="Murat C."/>
            <person name="Riley R."/>
            <person name="Ohm R."/>
            <person name="Sun H."/>
            <person name="Tunlid A."/>
            <person name="Henrissat B."/>
            <person name="Grigoriev I.V."/>
            <person name="Hibbett D.S."/>
            <person name="Martin F."/>
        </authorList>
    </citation>
    <scope>NUCLEOTIDE SEQUENCE [LARGE SCALE GENOMIC DNA]</scope>
    <source>
        <strain evidence="2">Ve08.2h10</strain>
    </source>
</reference>
<gene>
    <name evidence="1" type="ORF">PAXRUDRAFT_799465</name>
</gene>
<keyword evidence="2" id="KW-1185">Reference proteome</keyword>
<organism evidence="1 2">
    <name type="scientific">Paxillus rubicundulus Ve08.2h10</name>
    <dbReference type="NCBI Taxonomy" id="930991"/>
    <lineage>
        <taxon>Eukaryota</taxon>
        <taxon>Fungi</taxon>
        <taxon>Dikarya</taxon>
        <taxon>Basidiomycota</taxon>
        <taxon>Agaricomycotina</taxon>
        <taxon>Agaricomycetes</taxon>
        <taxon>Agaricomycetidae</taxon>
        <taxon>Boletales</taxon>
        <taxon>Paxilineae</taxon>
        <taxon>Paxillaceae</taxon>
        <taxon>Paxillus</taxon>
    </lineage>
</organism>
<accession>A0A0D0CNJ4</accession>
<evidence type="ECO:0000313" key="2">
    <source>
        <dbReference type="Proteomes" id="UP000054538"/>
    </source>
</evidence>